<name>A0AAI8MLN7_9HELI</name>
<evidence type="ECO:0000313" key="8">
    <source>
        <dbReference type="Proteomes" id="UP000006036"/>
    </source>
</evidence>
<dbReference type="InterPro" id="IPR050078">
    <property type="entry name" value="Ribosomal_L11_MeTrfase_PrmA"/>
</dbReference>
<organism evidence="7 8">
    <name type="scientific">Helicobacter cinaedi CCUG 18818 = ATCC BAA-847</name>
    <dbReference type="NCBI Taxonomy" id="537971"/>
    <lineage>
        <taxon>Bacteria</taxon>
        <taxon>Pseudomonadati</taxon>
        <taxon>Campylobacterota</taxon>
        <taxon>Epsilonproteobacteria</taxon>
        <taxon>Campylobacterales</taxon>
        <taxon>Helicobacteraceae</taxon>
        <taxon>Helicobacter</taxon>
    </lineage>
</organism>
<dbReference type="AlphaFoldDB" id="A0AAI8MLN7"/>
<dbReference type="InterPro" id="IPR029063">
    <property type="entry name" value="SAM-dependent_MTases_sf"/>
</dbReference>
<accession>A0AAI8MLN7</accession>
<comment type="function">
    <text evidence="6">Methylates ribosomal protein L11.</text>
</comment>
<keyword evidence="3 6" id="KW-0489">Methyltransferase</keyword>
<dbReference type="Gene3D" id="3.40.50.150">
    <property type="entry name" value="Vaccinia Virus protein VP39"/>
    <property type="match status" value="1"/>
</dbReference>
<dbReference type="NCBIfam" id="NF001786">
    <property type="entry name" value="PRK00517.2-4"/>
    <property type="match status" value="1"/>
</dbReference>
<reference evidence="7 8" key="1">
    <citation type="journal article" date="2012" name="J. Bacteriol.">
        <title>Complete Genome Sequence of Helicobacter cinaedi Type Strain ATCC BAA-847.</title>
        <authorList>
            <person name="Miyoshi-Akiyama T."/>
            <person name="Takeshita N."/>
            <person name="Ohmagari N."/>
            <person name="Kirikae T."/>
        </authorList>
    </citation>
    <scope>NUCLEOTIDE SEQUENCE [LARGE SCALE GENOMIC DNA]</scope>
    <source>
        <strain evidence="7 8">ATCC BAA-847</strain>
    </source>
</reference>
<dbReference type="RefSeq" id="WP_015453272.1">
    <property type="nucleotide sequence ID" value="NC_020555.1"/>
</dbReference>
<protein>
    <recommendedName>
        <fullName evidence="6">Ribosomal protein L11 methyltransferase</fullName>
        <shortName evidence="6">L11 Mtase</shortName>
        <ecNumber evidence="6">2.1.1.-</ecNumber>
    </recommendedName>
</protein>
<feature type="binding site" evidence="6">
    <location>
        <position position="233"/>
    </location>
    <ligand>
        <name>S-adenosyl-L-methionine</name>
        <dbReference type="ChEBI" id="CHEBI:59789"/>
    </ligand>
</feature>
<dbReference type="InterPro" id="IPR004498">
    <property type="entry name" value="Ribosomal_PrmA_MeTrfase"/>
</dbReference>
<evidence type="ECO:0000256" key="1">
    <source>
        <dbReference type="ARBA" id="ARBA00009741"/>
    </source>
</evidence>
<evidence type="ECO:0000256" key="3">
    <source>
        <dbReference type="ARBA" id="ARBA00022603"/>
    </source>
</evidence>
<evidence type="ECO:0000256" key="2">
    <source>
        <dbReference type="ARBA" id="ARBA00022490"/>
    </source>
</evidence>
<evidence type="ECO:0000313" key="7">
    <source>
        <dbReference type="EMBL" id="BAM31609.1"/>
    </source>
</evidence>
<feature type="binding site" evidence="6">
    <location>
        <position position="212"/>
    </location>
    <ligand>
        <name>S-adenosyl-L-methionine</name>
        <dbReference type="ChEBI" id="CHEBI:59789"/>
    </ligand>
</feature>
<comment type="similarity">
    <text evidence="1 6">Belongs to the methyltransferase superfamily. PrmA family.</text>
</comment>
<feature type="binding site" evidence="6">
    <location>
        <position position="278"/>
    </location>
    <ligand>
        <name>S-adenosyl-L-methionine</name>
        <dbReference type="ChEBI" id="CHEBI:59789"/>
    </ligand>
</feature>
<dbReference type="GO" id="GO:0005737">
    <property type="term" value="C:cytoplasm"/>
    <property type="evidence" value="ECO:0007669"/>
    <property type="project" value="UniProtKB-SubCell"/>
</dbReference>
<dbReference type="KEGG" id="hcb:HCBAA847_0362"/>
<keyword evidence="4 6" id="KW-0808">Transferase</keyword>
<dbReference type="EC" id="2.1.1.-" evidence="6"/>
<keyword evidence="7" id="KW-0689">Ribosomal protein</keyword>
<dbReference type="Proteomes" id="UP000006036">
    <property type="component" value="Chromosome 1"/>
</dbReference>
<comment type="subcellular location">
    <subcellularLocation>
        <location evidence="6">Cytoplasm</location>
    </subcellularLocation>
</comment>
<gene>
    <name evidence="6 7" type="primary">prmA</name>
    <name evidence="7" type="ORF">HCBAA847_0362</name>
</gene>
<dbReference type="NCBIfam" id="TIGR00406">
    <property type="entry name" value="prmA"/>
    <property type="match status" value="1"/>
</dbReference>
<keyword evidence="5 6" id="KW-0949">S-adenosyl-L-methionine</keyword>
<keyword evidence="7" id="KW-0687">Ribonucleoprotein</keyword>
<dbReference type="PANTHER" id="PTHR43648:SF1">
    <property type="entry name" value="ELECTRON TRANSFER FLAVOPROTEIN BETA SUBUNIT LYSINE METHYLTRANSFERASE"/>
    <property type="match status" value="1"/>
</dbReference>
<evidence type="ECO:0000256" key="6">
    <source>
        <dbReference type="HAMAP-Rule" id="MF_00735"/>
    </source>
</evidence>
<dbReference type="GO" id="GO:0032259">
    <property type="term" value="P:methylation"/>
    <property type="evidence" value="ECO:0007669"/>
    <property type="project" value="UniProtKB-KW"/>
</dbReference>
<comment type="catalytic activity">
    <reaction evidence="6">
        <text>L-lysyl-[protein] + 3 S-adenosyl-L-methionine = N(6),N(6),N(6)-trimethyl-L-lysyl-[protein] + 3 S-adenosyl-L-homocysteine + 3 H(+)</text>
        <dbReference type="Rhea" id="RHEA:54192"/>
        <dbReference type="Rhea" id="RHEA-COMP:9752"/>
        <dbReference type="Rhea" id="RHEA-COMP:13826"/>
        <dbReference type="ChEBI" id="CHEBI:15378"/>
        <dbReference type="ChEBI" id="CHEBI:29969"/>
        <dbReference type="ChEBI" id="CHEBI:57856"/>
        <dbReference type="ChEBI" id="CHEBI:59789"/>
        <dbReference type="ChEBI" id="CHEBI:61961"/>
    </reaction>
</comment>
<dbReference type="GO" id="GO:0008276">
    <property type="term" value="F:protein methyltransferase activity"/>
    <property type="evidence" value="ECO:0007669"/>
    <property type="project" value="UniProtKB-UniRule"/>
</dbReference>
<dbReference type="PANTHER" id="PTHR43648">
    <property type="entry name" value="ELECTRON TRANSFER FLAVOPROTEIN BETA SUBUNIT LYSINE METHYLTRANSFERASE"/>
    <property type="match status" value="1"/>
</dbReference>
<dbReference type="EMBL" id="AP012492">
    <property type="protein sequence ID" value="BAM31609.1"/>
    <property type="molecule type" value="Genomic_DNA"/>
</dbReference>
<keyword evidence="2 6" id="KW-0963">Cytoplasm</keyword>
<dbReference type="CDD" id="cd02440">
    <property type="entry name" value="AdoMet_MTases"/>
    <property type="match status" value="1"/>
</dbReference>
<dbReference type="Pfam" id="PF06325">
    <property type="entry name" value="PrmA"/>
    <property type="match status" value="1"/>
</dbReference>
<dbReference type="SUPFAM" id="SSF53335">
    <property type="entry name" value="S-adenosyl-L-methionine-dependent methyltransferases"/>
    <property type="match status" value="1"/>
</dbReference>
<sequence>MNGLEHQTYWEIIIHPSHFLEQFADFITDKTSSAIEYLDIFPTLNSSASNPFAISYDEDSWQSFNDFSILQAKALSQNNSDNAQPTQIIIRLADDFDISSLLKSLQTYALNLSAIFDKSVGFCYHIEKKANCDWIKAYQDSIQPISSGIFYIRPSWYESQYEDKDSKSPQVKHEIIINPALAFGSGHHASTAMCLEFLSQLDLHNKTLLDVGCGSGILSIAAHKLGAKAYACDTDASAVPETHKNAKLNNTTLCDIWLGSIAQAPQDSPPTYDVITANIIAFVVKLLHNDFKAKLAKNGVLILSGILDEYKFDIMQTFSDFKVLESRCQDEWVALKLTLE</sequence>
<evidence type="ECO:0000256" key="5">
    <source>
        <dbReference type="ARBA" id="ARBA00022691"/>
    </source>
</evidence>
<feature type="binding site" evidence="6">
    <location>
        <position position="191"/>
    </location>
    <ligand>
        <name>S-adenosyl-L-methionine</name>
        <dbReference type="ChEBI" id="CHEBI:59789"/>
    </ligand>
</feature>
<proteinExistence type="inferred from homology"/>
<evidence type="ECO:0000256" key="4">
    <source>
        <dbReference type="ARBA" id="ARBA00022679"/>
    </source>
</evidence>
<dbReference type="PIRSF" id="PIRSF000401">
    <property type="entry name" value="RPL11_MTase"/>
    <property type="match status" value="1"/>
</dbReference>
<dbReference type="GO" id="GO:0005840">
    <property type="term" value="C:ribosome"/>
    <property type="evidence" value="ECO:0007669"/>
    <property type="project" value="UniProtKB-KW"/>
</dbReference>
<dbReference type="HAMAP" id="MF_00735">
    <property type="entry name" value="Methyltr_PrmA"/>
    <property type="match status" value="1"/>
</dbReference>